<feature type="transmembrane region" description="Helical" evidence="8">
    <location>
        <begin position="299"/>
        <end position="320"/>
    </location>
</feature>
<feature type="transmembrane region" description="Helical" evidence="8">
    <location>
        <begin position="366"/>
        <end position="387"/>
    </location>
</feature>
<dbReference type="PANTHER" id="PTHR20661">
    <property type="entry name" value="PHOSPHATIDYLINOSITOL-GLYCAN BIOSYNTHESIS CLASS W PROTEIN"/>
    <property type="match status" value="1"/>
</dbReference>
<comment type="pathway">
    <text evidence="2 8">Glycolipid biosynthesis; glycosylphosphatidylinositol-anchor biosynthesis.</text>
</comment>
<feature type="transmembrane region" description="Helical" evidence="8">
    <location>
        <begin position="160"/>
        <end position="183"/>
    </location>
</feature>
<dbReference type="GO" id="GO:0032216">
    <property type="term" value="F:glucosaminyl-phosphatidylinositol O-acyltransferase activity"/>
    <property type="evidence" value="ECO:0007669"/>
    <property type="project" value="TreeGrafter"/>
</dbReference>
<dbReference type="InterPro" id="IPR009447">
    <property type="entry name" value="PIGW/GWT1"/>
</dbReference>
<dbReference type="OrthoDB" id="15270at2759"/>
<dbReference type="GO" id="GO:0072659">
    <property type="term" value="P:protein localization to plasma membrane"/>
    <property type="evidence" value="ECO:0007669"/>
    <property type="project" value="TreeGrafter"/>
</dbReference>
<evidence type="ECO:0000313" key="10">
    <source>
        <dbReference type="EMBL" id="KAF9461756.1"/>
    </source>
</evidence>
<gene>
    <name evidence="10" type="ORF">BDZ94DRAFT_1167150</name>
</gene>
<name>A0A9P5Y518_9AGAR</name>
<evidence type="ECO:0000256" key="3">
    <source>
        <dbReference type="ARBA" id="ARBA00007559"/>
    </source>
</evidence>
<dbReference type="Proteomes" id="UP000807353">
    <property type="component" value="Unassembled WGS sequence"/>
</dbReference>
<dbReference type="PIRSF" id="PIRSF017321">
    <property type="entry name" value="GWT1"/>
    <property type="match status" value="1"/>
</dbReference>
<feature type="region of interest" description="Disordered" evidence="9">
    <location>
        <begin position="334"/>
        <end position="358"/>
    </location>
</feature>
<keyword evidence="4 8" id="KW-0337">GPI-anchor biosynthesis</keyword>
<evidence type="ECO:0000313" key="11">
    <source>
        <dbReference type="Proteomes" id="UP000807353"/>
    </source>
</evidence>
<evidence type="ECO:0000256" key="8">
    <source>
        <dbReference type="RuleBase" id="RU280819"/>
    </source>
</evidence>
<feature type="compositionally biased region" description="Basic and acidic residues" evidence="9">
    <location>
        <begin position="341"/>
        <end position="358"/>
    </location>
</feature>
<keyword evidence="8" id="KW-0808">Transferase</keyword>
<keyword evidence="11" id="KW-1185">Reference proteome</keyword>
<dbReference type="GO" id="GO:0005789">
    <property type="term" value="C:endoplasmic reticulum membrane"/>
    <property type="evidence" value="ECO:0007669"/>
    <property type="project" value="UniProtKB-SubCell"/>
</dbReference>
<feature type="transmembrane region" description="Helical" evidence="8">
    <location>
        <begin position="20"/>
        <end position="41"/>
    </location>
</feature>
<dbReference type="AlphaFoldDB" id="A0A9P5Y518"/>
<keyword evidence="6 8" id="KW-1133">Transmembrane helix</keyword>
<dbReference type="PANTHER" id="PTHR20661:SF0">
    <property type="entry name" value="PHOSPHATIDYLINOSITOL-GLYCAN BIOSYNTHESIS CLASS W PROTEIN"/>
    <property type="match status" value="1"/>
</dbReference>
<dbReference type="EC" id="2.3.-.-" evidence="8"/>
<comment type="similarity">
    <text evidence="3 8">Belongs to the PIGW family.</text>
</comment>
<keyword evidence="5 8" id="KW-0812">Transmembrane</keyword>
<comment type="subcellular location">
    <subcellularLocation>
        <location evidence="8">Endoplasmic reticulum membrane</location>
        <topology evidence="8">Multi-pass membrane protein</topology>
    </subcellularLocation>
    <subcellularLocation>
        <location evidence="1">Membrane</location>
        <topology evidence="1">Multi-pass membrane protein</topology>
    </subcellularLocation>
</comment>
<feature type="transmembrane region" description="Helical" evidence="8">
    <location>
        <begin position="257"/>
        <end position="279"/>
    </location>
</feature>
<feature type="transmembrane region" description="Helical" evidence="8">
    <location>
        <begin position="399"/>
        <end position="422"/>
    </location>
</feature>
<reference evidence="10" key="1">
    <citation type="submission" date="2020-11" db="EMBL/GenBank/DDBJ databases">
        <authorList>
            <consortium name="DOE Joint Genome Institute"/>
            <person name="Ahrendt S."/>
            <person name="Riley R."/>
            <person name="Andreopoulos W."/>
            <person name="Labutti K."/>
            <person name="Pangilinan J."/>
            <person name="Ruiz-Duenas F.J."/>
            <person name="Barrasa J.M."/>
            <person name="Sanchez-Garcia M."/>
            <person name="Camarero S."/>
            <person name="Miyauchi S."/>
            <person name="Serrano A."/>
            <person name="Linde D."/>
            <person name="Babiker R."/>
            <person name="Drula E."/>
            <person name="Ayuso-Fernandez I."/>
            <person name="Pacheco R."/>
            <person name="Padilla G."/>
            <person name="Ferreira P."/>
            <person name="Barriuso J."/>
            <person name="Kellner H."/>
            <person name="Castanera R."/>
            <person name="Alfaro M."/>
            <person name="Ramirez L."/>
            <person name="Pisabarro A.G."/>
            <person name="Kuo A."/>
            <person name="Tritt A."/>
            <person name="Lipzen A."/>
            <person name="He G."/>
            <person name="Yan M."/>
            <person name="Ng V."/>
            <person name="Cullen D."/>
            <person name="Martin F."/>
            <person name="Rosso M.-N."/>
            <person name="Henrissat B."/>
            <person name="Hibbett D."/>
            <person name="Martinez A.T."/>
            <person name="Grigoriev I.V."/>
        </authorList>
    </citation>
    <scope>NUCLEOTIDE SEQUENCE</scope>
    <source>
        <strain evidence="10">CBS 247.69</strain>
    </source>
</reference>
<feature type="transmembrane region" description="Helical" evidence="8">
    <location>
        <begin position="500"/>
        <end position="518"/>
    </location>
</feature>
<organism evidence="10 11">
    <name type="scientific">Collybia nuda</name>
    <dbReference type="NCBI Taxonomy" id="64659"/>
    <lineage>
        <taxon>Eukaryota</taxon>
        <taxon>Fungi</taxon>
        <taxon>Dikarya</taxon>
        <taxon>Basidiomycota</taxon>
        <taxon>Agaricomycotina</taxon>
        <taxon>Agaricomycetes</taxon>
        <taxon>Agaricomycetidae</taxon>
        <taxon>Agaricales</taxon>
        <taxon>Tricholomatineae</taxon>
        <taxon>Clitocybaceae</taxon>
        <taxon>Collybia</taxon>
    </lineage>
</organism>
<accession>A0A9P5Y518</accession>
<feature type="transmembrane region" description="Helical" evidence="8">
    <location>
        <begin position="473"/>
        <end position="494"/>
    </location>
</feature>
<evidence type="ECO:0000256" key="2">
    <source>
        <dbReference type="ARBA" id="ARBA00004687"/>
    </source>
</evidence>
<feature type="transmembrane region" description="Helical" evidence="8">
    <location>
        <begin position="130"/>
        <end position="148"/>
    </location>
</feature>
<dbReference type="Pfam" id="PF06423">
    <property type="entry name" value="GWT1"/>
    <property type="match status" value="1"/>
</dbReference>
<evidence type="ECO:0000256" key="4">
    <source>
        <dbReference type="ARBA" id="ARBA00022502"/>
    </source>
</evidence>
<evidence type="ECO:0000256" key="1">
    <source>
        <dbReference type="ARBA" id="ARBA00004141"/>
    </source>
</evidence>
<evidence type="ECO:0000256" key="5">
    <source>
        <dbReference type="ARBA" id="ARBA00022692"/>
    </source>
</evidence>
<dbReference type="GO" id="GO:0006506">
    <property type="term" value="P:GPI anchor biosynthetic process"/>
    <property type="evidence" value="ECO:0007669"/>
    <property type="project" value="UniProtKB-KW"/>
</dbReference>
<keyword evidence="8" id="KW-0256">Endoplasmic reticulum</keyword>
<keyword evidence="7 8" id="KW-0472">Membrane</keyword>
<evidence type="ECO:0000256" key="7">
    <source>
        <dbReference type="ARBA" id="ARBA00023136"/>
    </source>
</evidence>
<evidence type="ECO:0000256" key="9">
    <source>
        <dbReference type="SAM" id="MobiDB-lite"/>
    </source>
</evidence>
<feature type="transmembrane region" description="Helical" evidence="8">
    <location>
        <begin position="232"/>
        <end position="250"/>
    </location>
</feature>
<protein>
    <recommendedName>
        <fullName evidence="8">GPI-anchored wall transfer protein</fullName>
        <ecNumber evidence="8">2.3.-.-</ecNumber>
    </recommendedName>
</protein>
<comment type="caution">
    <text evidence="10">The sequence shown here is derived from an EMBL/GenBank/DDBJ whole genome shotgun (WGS) entry which is preliminary data.</text>
</comment>
<sequence length="526" mass="58279">MEDDYKQAKEAFVSDMTGSTLTHTNLISLVALFSIALYSALATRLSQSKSINFLTAWSILVLPLLLSMSIFANSPVFLSILLLIPTGFLLSLARRESGTPLPSPSSPRQSSFPPTQPQITPLPALTVYRAHMMLMTILAILAVDFPVFPRSLVKCETFGVSLMDLGVGSFVFSQGIVSAIPLLKDPAYLNAPIVPKLFSVTRKTLPIIFIGLVRVLLVKGTEYPEHVSEYGVHWNFFITLALLPVMQVSLHPLIARIPLSLLGILVAIAQQMALSYMGLYDFVLNAPRTNIISANKEGIVSLTGYLAIHLFGLSTGTLILPPSPKFFRRRQKAQARSVKRRNSDSGEDRRNSLSDPRQNDKTATELCAYAVVWWCVLGLTTLFGMGGDAISRRMVNLTYILWMVAFNTSFILGYFLLDLYFYPSSTAKKIGHPSPVKLNPPSDHTRSGMHQMTPQRHLENPPPLLEAINKNSLVLFLVANVATGLINLTFRTMYASDFTAMYVLGLYSFGLSLSAWMLRKTRLLRL</sequence>
<evidence type="ECO:0000256" key="6">
    <source>
        <dbReference type="ARBA" id="ARBA00022989"/>
    </source>
</evidence>
<comment type="function">
    <text evidence="8">A acetyltransferase, which acetylates the inositol ring of phosphatidylinositol during biosynthesis of GPI-anchor.</text>
</comment>
<keyword evidence="8" id="KW-0012">Acyltransferase</keyword>
<dbReference type="EMBL" id="MU150279">
    <property type="protein sequence ID" value="KAF9461756.1"/>
    <property type="molecule type" value="Genomic_DNA"/>
</dbReference>
<proteinExistence type="inferred from homology"/>